<dbReference type="InterPro" id="IPR050502">
    <property type="entry name" value="Euk_RNA-bind_prot"/>
</dbReference>
<evidence type="ECO:0000256" key="2">
    <source>
        <dbReference type="PROSITE-ProRule" id="PRU00176"/>
    </source>
</evidence>
<dbReference type="SMART" id="SM00360">
    <property type="entry name" value="RRM"/>
    <property type="match status" value="2"/>
</dbReference>
<dbReference type="SUPFAM" id="SSF54928">
    <property type="entry name" value="RNA-binding domain, RBD"/>
    <property type="match status" value="1"/>
</dbReference>
<comment type="caution">
    <text evidence="6">The sequence shown here is derived from an EMBL/GenBank/DDBJ whole genome shotgun (WGS) entry which is preliminary data.</text>
</comment>
<keyword evidence="1 2" id="KW-0694">RNA-binding</keyword>
<evidence type="ECO:0000256" key="4">
    <source>
        <dbReference type="SAM" id="SignalP"/>
    </source>
</evidence>
<feature type="domain" description="RRM" evidence="5">
    <location>
        <begin position="215"/>
        <end position="280"/>
    </location>
</feature>
<dbReference type="Gene3D" id="3.30.70.330">
    <property type="match status" value="2"/>
</dbReference>
<dbReference type="Pfam" id="PF00076">
    <property type="entry name" value="RRM_1"/>
    <property type="match status" value="2"/>
</dbReference>
<dbReference type="PANTHER" id="PTHR48025">
    <property type="entry name" value="OS02G0815200 PROTEIN"/>
    <property type="match status" value="1"/>
</dbReference>
<dbReference type="Proteomes" id="UP001412067">
    <property type="component" value="Unassembled WGS sequence"/>
</dbReference>
<dbReference type="EMBL" id="JBBWWR010000007">
    <property type="protein sequence ID" value="KAK8963385.1"/>
    <property type="molecule type" value="Genomic_DNA"/>
</dbReference>
<proteinExistence type="predicted"/>
<gene>
    <name evidence="6" type="ORF">KSP40_PGU019865</name>
</gene>
<evidence type="ECO:0000259" key="5">
    <source>
        <dbReference type="PROSITE" id="PS50102"/>
    </source>
</evidence>
<dbReference type="InterPro" id="IPR035979">
    <property type="entry name" value="RBD_domain_sf"/>
</dbReference>
<dbReference type="PANTHER" id="PTHR48025:SF11">
    <property type="entry name" value="RNA-BINDING PROTEIN CP33, CHLOROPLASTIC"/>
    <property type="match status" value="1"/>
</dbReference>
<evidence type="ECO:0000313" key="6">
    <source>
        <dbReference type="EMBL" id="KAK8963385.1"/>
    </source>
</evidence>
<sequence>MAAAAAAVLGLISPACATAAAVKSQNISPHPSSVNHNNKRSCFQISLRPSLLSPAFSLFSPRPRLFPSLSVSTAISEAYREEDSEEDVFGAREPRSDWKRERSSRSSSNDAGRLYVGNLPFSITSSELADVFNQAGSVDAAEIVSDRATNRSRGFGFVTMASAKEANEAIQMFDGAQVGGRTLKVNCPEVPRGGEREVIRDRPRSISRGDNESPYKIYAGNLGWTVTSEVLMDVFSKCSGLLGAKVIYERDSGRSRGFGFINFASAEECQDALESMDGKKDWISLFGEEEDEQPTGAWAGFGPFGSYVCQLDGAVDYPIGIGAPPFLCWLRSLPSSVALGASSVDSGASGLGGFALRTH</sequence>
<feature type="region of interest" description="Disordered" evidence="3">
    <location>
        <begin position="82"/>
        <end position="109"/>
    </location>
</feature>
<evidence type="ECO:0000256" key="3">
    <source>
        <dbReference type="SAM" id="MobiDB-lite"/>
    </source>
</evidence>
<feature type="domain" description="RRM" evidence="5">
    <location>
        <begin position="112"/>
        <end position="190"/>
    </location>
</feature>
<feature type="chain" id="PRO_5046576914" description="RRM domain-containing protein" evidence="4">
    <location>
        <begin position="20"/>
        <end position="359"/>
    </location>
</feature>
<evidence type="ECO:0000256" key="1">
    <source>
        <dbReference type="ARBA" id="ARBA00022884"/>
    </source>
</evidence>
<dbReference type="PROSITE" id="PS50102">
    <property type="entry name" value="RRM"/>
    <property type="match status" value="2"/>
</dbReference>
<keyword evidence="7" id="KW-1185">Reference proteome</keyword>
<evidence type="ECO:0000313" key="7">
    <source>
        <dbReference type="Proteomes" id="UP001412067"/>
    </source>
</evidence>
<reference evidence="6 7" key="1">
    <citation type="journal article" date="2022" name="Nat. Plants">
        <title>Genomes of leafy and leafless Platanthera orchids illuminate the evolution of mycoheterotrophy.</title>
        <authorList>
            <person name="Li M.H."/>
            <person name="Liu K.W."/>
            <person name="Li Z."/>
            <person name="Lu H.C."/>
            <person name="Ye Q.L."/>
            <person name="Zhang D."/>
            <person name="Wang J.Y."/>
            <person name="Li Y.F."/>
            <person name="Zhong Z.M."/>
            <person name="Liu X."/>
            <person name="Yu X."/>
            <person name="Liu D.K."/>
            <person name="Tu X.D."/>
            <person name="Liu B."/>
            <person name="Hao Y."/>
            <person name="Liao X.Y."/>
            <person name="Jiang Y.T."/>
            <person name="Sun W.H."/>
            <person name="Chen J."/>
            <person name="Chen Y.Q."/>
            <person name="Ai Y."/>
            <person name="Zhai J.W."/>
            <person name="Wu S.S."/>
            <person name="Zhou Z."/>
            <person name="Hsiao Y.Y."/>
            <person name="Wu W.L."/>
            <person name="Chen Y.Y."/>
            <person name="Lin Y.F."/>
            <person name="Hsu J.L."/>
            <person name="Li C.Y."/>
            <person name="Wang Z.W."/>
            <person name="Zhao X."/>
            <person name="Zhong W.Y."/>
            <person name="Ma X.K."/>
            <person name="Ma L."/>
            <person name="Huang J."/>
            <person name="Chen G.Z."/>
            <person name="Huang M.Z."/>
            <person name="Huang L."/>
            <person name="Peng D.H."/>
            <person name="Luo Y.B."/>
            <person name="Zou S.Q."/>
            <person name="Chen S.P."/>
            <person name="Lan S."/>
            <person name="Tsai W.C."/>
            <person name="Van de Peer Y."/>
            <person name="Liu Z.J."/>
        </authorList>
    </citation>
    <scope>NUCLEOTIDE SEQUENCE [LARGE SCALE GENOMIC DNA]</scope>
    <source>
        <strain evidence="6">Lor288</strain>
    </source>
</reference>
<protein>
    <recommendedName>
        <fullName evidence="5">RRM domain-containing protein</fullName>
    </recommendedName>
</protein>
<feature type="signal peptide" evidence="4">
    <location>
        <begin position="1"/>
        <end position="19"/>
    </location>
</feature>
<dbReference type="InterPro" id="IPR012677">
    <property type="entry name" value="Nucleotide-bd_a/b_plait_sf"/>
</dbReference>
<feature type="compositionally biased region" description="Basic and acidic residues" evidence="3">
    <location>
        <begin position="89"/>
        <end position="104"/>
    </location>
</feature>
<keyword evidence="4" id="KW-0732">Signal</keyword>
<name>A0ABR2MGY3_9ASPA</name>
<organism evidence="6 7">
    <name type="scientific">Platanthera guangdongensis</name>
    <dbReference type="NCBI Taxonomy" id="2320717"/>
    <lineage>
        <taxon>Eukaryota</taxon>
        <taxon>Viridiplantae</taxon>
        <taxon>Streptophyta</taxon>
        <taxon>Embryophyta</taxon>
        <taxon>Tracheophyta</taxon>
        <taxon>Spermatophyta</taxon>
        <taxon>Magnoliopsida</taxon>
        <taxon>Liliopsida</taxon>
        <taxon>Asparagales</taxon>
        <taxon>Orchidaceae</taxon>
        <taxon>Orchidoideae</taxon>
        <taxon>Orchideae</taxon>
        <taxon>Orchidinae</taxon>
        <taxon>Platanthera</taxon>
    </lineage>
</organism>
<dbReference type="InterPro" id="IPR000504">
    <property type="entry name" value="RRM_dom"/>
</dbReference>
<accession>A0ABR2MGY3</accession>